<organism evidence="2 3">
    <name type="scientific">Acidisphaera rubrifaciens HS-AP3</name>
    <dbReference type="NCBI Taxonomy" id="1231350"/>
    <lineage>
        <taxon>Bacteria</taxon>
        <taxon>Pseudomonadati</taxon>
        <taxon>Pseudomonadota</taxon>
        <taxon>Alphaproteobacteria</taxon>
        <taxon>Acetobacterales</taxon>
        <taxon>Acetobacteraceae</taxon>
        <taxon>Acidisphaera</taxon>
    </lineage>
</organism>
<accession>A0A0D6P3N5</accession>
<name>A0A0D6P3N5_9PROT</name>
<feature type="signal peptide" evidence="1">
    <location>
        <begin position="1"/>
        <end position="21"/>
    </location>
</feature>
<feature type="chain" id="PRO_5002309679" evidence="1">
    <location>
        <begin position="22"/>
        <end position="203"/>
    </location>
</feature>
<evidence type="ECO:0000313" key="3">
    <source>
        <dbReference type="Proteomes" id="UP000032680"/>
    </source>
</evidence>
<dbReference type="Proteomes" id="UP000032680">
    <property type="component" value="Unassembled WGS sequence"/>
</dbReference>
<evidence type="ECO:0000313" key="2">
    <source>
        <dbReference type="EMBL" id="GAN75956.1"/>
    </source>
</evidence>
<reference evidence="2 3" key="1">
    <citation type="submission" date="2012-11" db="EMBL/GenBank/DDBJ databases">
        <title>Whole genome sequence of Acidisphaera rubrifaciens HS-AP3.</title>
        <authorList>
            <person name="Azuma Y."/>
            <person name="Higashiura N."/>
            <person name="Hirakawa H."/>
            <person name="Matsushita K."/>
        </authorList>
    </citation>
    <scope>NUCLEOTIDE SEQUENCE [LARGE SCALE GENOMIC DNA]</scope>
    <source>
        <strain evidence="2 3">HS-AP3</strain>
    </source>
</reference>
<gene>
    <name evidence="2" type="ORF">Asru_0030_08</name>
</gene>
<evidence type="ECO:0000256" key="1">
    <source>
        <dbReference type="SAM" id="SignalP"/>
    </source>
</evidence>
<keyword evidence="3" id="KW-1185">Reference proteome</keyword>
<sequence length="203" mass="21259">MVSRYRIIGVLAALAATTAPAACPARAAAPVDPSSVASGRPVWVASDTGKSPINALVDIGDMRQIGDELDVAIRWPYLPPAGGPEQQEQDRVVCGPDHAVSYTISTGVVGTGGAYTVQHTYDAAAERRKAFRYDADMTKAGGGLDSYDTDPRSLACWAAARKCRGEAVTWPPPPDNAALDNSAQALATNAAYNKGFVPTCRLP</sequence>
<keyword evidence="1" id="KW-0732">Signal</keyword>
<proteinExistence type="predicted"/>
<comment type="caution">
    <text evidence="2">The sequence shown here is derived from an EMBL/GenBank/DDBJ whole genome shotgun (WGS) entry which is preliminary data.</text>
</comment>
<dbReference type="AlphaFoldDB" id="A0A0D6P3N5"/>
<protein>
    <submittedName>
        <fullName evidence="2">Uncharacterized protein</fullName>
    </submittedName>
</protein>
<dbReference type="EMBL" id="BANB01000030">
    <property type="protein sequence ID" value="GAN75956.1"/>
    <property type="molecule type" value="Genomic_DNA"/>
</dbReference>